<keyword evidence="2" id="KW-0812">Transmembrane</keyword>
<feature type="compositionally biased region" description="Polar residues" evidence="1">
    <location>
        <begin position="435"/>
        <end position="445"/>
    </location>
</feature>
<sequence length="486" mass="53079">MTTLFDNTGLPLWVYIVLIVVGSILLLVVVACLIRCWLLRRNSPDGDLDGLTGPTRRVTLRRGRMVPTSQHLSLTGSKFGMRQFGTLADNESIMTGRKSPFEWWNSILERSQSRQDRMSQVETASITTRPASRATTLRGRRELLTGTPTLTPEKNKEPVTGTWELTTPSPTPSPTYKTINFSRSFSSRTPSSPLTQRSQVTLSRISERSPHQSMISMSTPNLQNRSSYHSAIHPVDNTPLTGQSQPNPHKSMTLTVLAANTPSSKTSPPFPRHNFTASPLITDPIQEQFPHRASAAYAPRKSSARVPSPSNAPQSSLADANTSSTSLPETNTDDFPTPTLPMPRPVASPASRPHGHTSNSLYQHPNQSQLDLSHRASVTSTSPSRKSSMSVGRSGIVYDSQIPEYWPTRTDLHNLPPPSTPGSKPSGTSSSNSSRNGDTEQASPSQDREGEKEGMMGIVTVPGKNNSKVLRKKSLRRTQVVSSIAT</sequence>
<organism evidence="3 4">
    <name type="scientific">Rhinocladiella mackenziei CBS 650.93</name>
    <dbReference type="NCBI Taxonomy" id="1442369"/>
    <lineage>
        <taxon>Eukaryota</taxon>
        <taxon>Fungi</taxon>
        <taxon>Dikarya</taxon>
        <taxon>Ascomycota</taxon>
        <taxon>Pezizomycotina</taxon>
        <taxon>Eurotiomycetes</taxon>
        <taxon>Chaetothyriomycetidae</taxon>
        <taxon>Chaetothyriales</taxon>
        <taxon>Herpotrichiellaceae</taxon>
        <taxon>Rhinocladiella</taxon>
    </lineage>
</organism>
<evidence type="ECO:0000313" key="3">
    <source>
        <dbReference type="EMBL" id="KIX03211.1"/>
    </source>
</evidence>
<feature type="compositionally biased region" description="Polar residues" evidence="1">
    <location>
        <begin position="238"/>
        <end position="250"/>
    </location>
</feature>
<dbReference type="Proteomes" id="UP000053617">
    <property type="component" value="Unassembled WGS sequence"/>
</dbReference>
<dbReference type="AlphaFoldDB" id="A0A0D2IIU0"/>
<dbReference type="HOGENOM" id="CLU_042300_0_0_1"/>
<reference evidence="3 4" key="1">
    <citation type="submission" date="2015-01" db="EMBL/GenBank/DDBJ databases">
        <title>The Genome Sequence of Rhinocladiella mackenzie CBS 650.93.</title>
        <authorList>
            <consortium name="The Broad Institute Genomics Platform"/>
            <person name="Cuomo C."/>
            <person name="de Hoog S."/>
            <person name="Gorbushina A."/>
            <person name="Stielow B."/>
            <person name="Teixiera M."/>
            <person name="Abouelleil A."/>
            <person name="Chapman S.B."/>
            <person name="Priest M."/>
            <person name="Young S.K."/>
            <person name="Wortman J."/>
            <person name="Nusbaum C."/>
            <person name="Birren B."/>
        </authorList>
    </citation>
    <scope>NUCLEOTIDE SEQUENCE [LARGE SCALE GENOMIC DNA]</scope>
    <source>
        <strain evidence="3 4">CBS 650.93</strain>
    </source>
</reference>
<name>A0A0D2IIU0_9EURO</name>
<feature type="compositionally biased region" description="Low complexity" evidence="1">
    <location>
        <begin position="421"/>
        <end position="434"/>
    </location>
</feature>
<feature type="compositionally biased region" description="Low complexity" evidence="1">
    <location>
        <begin position="377"/>
        <end position="391"/>
    </location>
</feature>
<feature type="compositionally biased region" description="Polar residues" evidence="1">
    <location>
        <begin position="356"/>
        <end position="371"/>
    </location>
</feature>
<dbReference type="OrthoDB" id="4148626at2759"/>
<keyword evidence="4" id="KW-1185">Reference proteome</keyword>
<feature type="region of interest" description="Disordered" evidence="1">
    <location>
        <begin position="146"/>
        <end position="175"/>
    </location>
</feature>
<accession>A0A0D2IIU0</accession>
<protein>
    <submittedName>
        <fullName evidence="3">Uncharacterized protein</fullName>
    </submittedName>
</protein>
<evidence type="ECO:0000313" key="4">
    <source>
        <dbReference type="Proteomes" id="UP000053617"/>
    </source>
</evidence>
<evidence type="ECO:0000256" key="2">
    <source>
        <dbReference type="SAM" id="Phobius"/>
    </source>
</evidence>
<keyword evidence="2" id="KW-1133">Transmembrane helix</keyword>
<gene>
    <name evidence="3" type="ORF">Z518_06763</name>
</gene>
<feature type="transmembrane region" description="Helical" evidence="2">
    <location>
        <begin position="12"/>
        <end position="34"/>
    </location>
</feature>
<feature type="compositionally biased region" description="Polar residues" evidence="1">
    <location>
        <begin position="477"/>
        <end position="486"/>
    </location>
</feature>
<dbReference type="GeneID" id="25294834"/>
<feature type="region of interest" description="Disordered" evidence="1">
    <location>
        <begin position="407"/>
        <end position="486"/>
    </location>
</feature>
<feature type="region of interest" description="Disordered" evidence="1">
    <location>
        <begin position="231"/>
        <end position="250"/>
    </location>
</feature>
<dbReference type="RefSeq" id="XP_013270347.1">
    <property type="nucleotide sequence ID" value="XM_013414893.1"/>
</dbReference>
<keyword evidence="2" id="KW-0472">Membrane</keyword>
<feature type="compositionally biased region" description="Polar residues" evidence="1">
    <location>
        <begin position="308"/>
        <end position="334"/>
    </location>
</feature>
<dbReference type="VEuPathDB" id="FungiDB:Z518_06763"/>
<proteinExistence type="predicted"/>
<evidence type="ECO:0000256" key="1">
    <source>
        <dbReference type="SAM" id="MobiDB-lite"/>
    </source>
</evidence>
<feature type="region of interest" description="Disordered" evidence="1">
    <location>
        <begin position="291"/>
        <end position="394"/>
    </location>
</feature>
<dbReference type="EMBL" id="KN847479">
    <property type="protein sequence ID" value="KIX03211.1"/>
    <property type="molecule type" value="Genomic_DNA"/>
</dbReference>